<evidence type="ECO:0000256" key="5">
    <source>
        <dbReference type="ARBA" id="ARBA00023136"/>
    </source>
</evidence>
<evidence type="ECO:0000256" key="6">
    <source>
        <dbReference type="SAM" id="Coils"/>
    </source>
</evidence>
<dbReference type="EMBL" id="JAGIBU010000001">
    <property type="protein sequence ID" value="MBS7823652.1"/>
    <property type="molecule type" value="Genomic_DNA"/>
</dbReference>
<dbReference type="Gene3D" id="2.30.30.40">
    <property type="entry name" value="SH3 Domains"/>
    <property type="match status" value="1"/>
</dbReference>
<dbReference type="RefSeq" id="WP_008315026.1">
    <property type="nucleotide sequence ID" value="NZ_CP115969.1"/>
</dbReference>
<dbReference type="NCBIfam" id="TIGR04211">
    <property type="entry name" value="SH3_and_anchor"/>
    <property type="match status" value="1"/>
</dbReference>
<accession>A0AB35BV03</accession>
<dbReference type="InterPro" id="IPR016476">
    <property type="entry name" value="SH3_dom_pro"/>
</dbReference>
<dbReference type="SMART" id="SM00287">
    <property type="entry name" value="SH3b"/>
    <property type="match status" value="1"/>
</dbReference>
<dbReference type="GeneID" id="58263317"/>
<evidence type="ECO:0000256" key="8">
    <source>
        <dbReference type="SAM" id="SignalP"/>
    </source>
</evidence>
<evidence type="ECO:0000256" key="4">
    <source>
        <dbReference type="ARBA" id="ARBA00022989"/>
    </source>
</evidence>
<evidence type="ECO:0000313" key="11">
    <source>
        <dbReference type="Proteomes" id="UP000680020"/>
    </source>
</evidence>
<keyword evidence="5 7" id="KW-0472">Membrane</keyword>
<protein>
    <submittedName>
        <fullName evidence="10">TIGR04211 family SH3 domain-containing protein</fullName>
    </submittedName>
</protein>
<evidence type="ECO:0000256" key="1">
    <source>
        <dbReference type="ARBA" id="ARBA00004167"/>
    </source>
</evidence>
<feature type="domain" description="SH3b" evidence="9">
    <location>
        <begin position="24"/>
        <end position="89"/>
    </location>
</feature>
<organism evidence="10 11">
    <name type="scientific">Wohlfahrtiimonas chitiniclastica</name>
    <dbReference type="NCBI Taxonomy" id="400946"/>
    <lineage>
        <taxon>Bacteria</taxon>
        <taxon>Pseudomonadati</taxon>
        <taxon>Pseudomonadota</taxon>
        <taxon>Gammaproteobacteria</taxon>
        <taxon>Cardiobacteriales</taxon>
        <taxon>Ignatzschineriaceae</taxon>
        <taxon>Wohlfahrtiimonas</taxon>
    </lineage>
</organism>
<keyword evidence="2 7" id="KW-0812">Transmembrane</keyword>
<evidence type="ECO:0000256" key="2">
    <source>
        <dbReference type="ARBA" id="ARBA00022692"/>
    </source>
</evidence>
<keyword evidence="4 7" id="KW-1133">Transmembrane helix</keyword>
<dbReference type="AlphaFoldDB" id="A0AB35BV03"/>
<keyword evidence="6" id="KW-0175">Coiled coil</keyword>
<gene>
    <name evidence="10" type="ORF">J7561_00340</name>
</gene>
<feature type="signal peptide" evidence="8">
    <location>
        <begin position="1"/>
        <end position="22"/>
    </location>
</feature>
<evidence type="ECO:0000313" key="10">
    <source>
        <dbReference type="EMBL" id="MBS7823652.1"/>
    </source>
</evidence>
<evidence type="ECO:0000259" key="9">
    <source>
        <dbReference type="SMART" id="SM00287"/>
    </source>
</evidence>
<feature type="coiled-coil region" evidence="6">
    <location>
        <begin position="95"/>
        <end position="181"/>
    </location>
</feature>
<feature type="transmembrane region" description="Helical" evidence="7">
    <location>
        <begin position="194"/>
        <end position="216"/>
    </location>
</feature>
<comment type="subcellular location">
    <subcellularLocation>
        <location evidence="1">Membrane</location>
        <topology evidence="1">Single-pass membrane protein</topology>
    </subcellularLocation>
</comment>
<sequence>MQLRQSLIPLLSLTLLLTSAHAQNNVKYVTDQLQAPIRSAANETSRIVKMLTAGEKLTIVGENRQHYDVIYGDNKSRGWIHKSFVMDEPAAREFVEMAKEEFEPLQKKINALQKETEEKDHLINALKENQKKLEQALDVQTNRVTYLEQINKNAVDIDNDNQVLTERNMQQALELKQLKSENFTLKENKRSDEWLKGASILFAGIVLGTSILPRLLRYRNQKRKWSRY</sequence>
<dbReference type="GO" id="GO:0016020">
    <property type="term" value="C:membrane"/>
    <property type="evidence" value="ECO:0007669"/>
    <property type="project" value="UniProtKB-SubCell"/>
</dbReference>
<dbReference type="InterPro" id="IPR003646">
    <property type="entry name" value="SH3-like_bac-type"/>
</dbReference>
<evidence type="ECO:0000256" key="3">
    <source>
        <dbReference type="ARBA" id="ARBA00022729"/>
    </source>
</evidence>
<feature type="chain" id="PRO_5044271675" evidence="8">
    <location>
        <begin position="23"/>
        <end position="228"/>
    </location>
</feature>
<name>A0AB35BV03_9GAMM</name>
<reference evidence="10" key="1">
    <citation type="submission" date="2021-03" db="EMBL/GenBank/DDBJ databases">
        <title>Identification and antibiotic profiling of Wohlfahrtiimonas chitiniclastica, an underestimated human pathogen.</title>
        <authorList>
            <person name="Kopf A."/>
            <person name="Bunk B."/>
            <person name="Coldewey S."/>
            <person name="Gunzer F."/>
            <person name="Riedel T."/>
            <person name="Schroettner P."/>
        </authorList>
    </citation>
    <scope>NUCLEOTIDE SEQUENCE</scope>
    <source>
        <strain evidence="10">DSM 100917</strain>
    </source>
</reference>
<dbReference type="Proteomes" id="UP000680020">
    <property type="component" value="Unassembled WGS sequence"/>
</dbReference>
<dbReference type="Pfam" id="PF08239">
    <property type="entry name" value="SH3_3"/>
    <property type="match status" value="1"/>
</dbReference>
<comment type="caution">
    <text evidence="10">The sequence shown here is derived from an EMBL/GenBank/DDBJ whole genome shotgun (WGS) entry which is preliminary data.</text>
</comment>
<keyword evidence="3 8" id="KW-0732">Signal</keyword>
<proteinExistence type="predicted"/>
<evidence type="ECO:0000256" key="7">
    <source>
        <dbReference type="SAM" id="Phobius"/>
    </source>
</evidence>